<sequence>MLRWLKNTQAGLVLFVVLHWLYSLAKNSLALILIYSVGSMPYRLGQPQGFATAFYVGAILYGCP</sequence>
<reference evidence="1 2" key="1">
    <citation type="journal article" date="2016" name="Front. Microbiol.">
        <title>Single-Cell (Meta-)Genomics of a Dimorphic Candidatus Thiomargarita nelsonii Reveals Genomic Plasticity.</title>
        <authorList>
            <person name="Flood B.E."/>
            <person name="Fliss P."/>
            <person name="Jones D.S."/>
            <person name="Dick G.J."/>
            <person name="Jain S."/>
            <person name="Kaster A.K."/>
            <person name="Winkel M."/>
            <person name="Mussmann M."/>
            <person name="Bailey J."/>
        </authorList>
    </citation>
    <scope>NUCLEOTIDE SEQUENCE [LARGE SCALE GENOMIC DNA]</scope>
    <source>
        <strain evidence="1">Hydrate Ridge</strain>
    </source>
</reference>
<name>A0A4E0QZM6_9GAMM</name>
<dbReference type="EMBL" id="JSZA02000172">
    <property type="protein sequence ID" value="TGO02271.1"/>
    <property type="molecule type" value="Genomic_DNA"/>
</dbReference>
<proteinExistence type="predicted"/>
<evidence type="ECO:0000313" key="2">
    <source>
        <dbReference type="Proteomes" id="UP000030428"/>
    </source>
</evidence>
<accession>A0A4E0QZM6</accession>
<dbReference type="AlphaFoldDB" id="A0A4E0QZM6"/>
<keyword evidence="2" id="KW-1185">Reference proteome</keyword>
<evidence type="ECO:0000313" key="1">
    <source>
        <dbReference type="EMBL" id="TGO02271.1"/>
    </source>
</evidence>
<gene>
    <name evidence="1" type="ORF">PN36_27600</name>
</gene>
<organism evidence="1 2">
    <name type="scientific">Candidatus Thiomargarita nelsonii</name>
    <dbReference type="NCBI Taxonomy" id="1003181"/>
    <lineage>
        <taxon>Bacteria</taxon>
        <taxon>Pseudomonadati</taxon>
        <taxon>Pseudomonadota</taxon>
        <taxon>Gammaproteobacteria</taxon>
        <taxon>Thiotrichales</taxon>
        <taxon>Thiotrichaceae</taxon>
        <taxon>Thiomargarita</taxon>
    </lineage>
</organism>
<comment type="caution">
    <text evidence="1">The sequence shown here is derived from an EMBL/GenBank/DDBJ whole genome shotgun (WGS) entry which is preliminary data.</text>
</comment>
<protein>
    <submittedName>
        <fullName evidence="1">Uncharacterized protein</fullName>
    </submittedName>
</protein>
<dbReference type="Proteomes" id="UP000030428">
    <property type="component" value="Unassembled WGS sequence"/>
</dbReference>